<dbReference type="InterPro" id="IPR017853">
    <property type="entry name" value="GH"/>
</dbReference>
<evidence type="ECO:0000313" key="2">
    <source>
        <dbReference type="EMBL" id="RLQ86325.1"/>
    </source>
</evidence>
<dbReference type="SMART" id="SM00642">
    <property type="entry name" value="Aamy"/>
    <property type="match status" value="1"/>
</dbReference>
<dbReference type="PANTHER" id="PTHR10357:SF216">
    <property type="entry name" value="MALTOOLIGOSYL TREHALOSE SYNTHASE-RELATED"/>
    <property type="match status" value="1"/>
</dbReference>
<proteinExistence type="predicted"/>
<evidence type="ECO:0000313" key="3">
    <source>
        <dbReference type="Proteomes" id="UP000282460"/>
    </source>
</evidence>
<evidence type="ECO:0000259" key="1">
    <source>
        <dbReference type="SMART" id="SM00642"/>
    </source>
</evidence>
<organism evidence="2 3">
    <name type="scientific">Mycetocola zhadangensis</name>
    <dbReference type="NCBI Taxonomy" id="1164595"/>
    <lineage>
        <taxon>Bacteria</taxon>
        <taxon>Bacillati</taxon>
        <taxon>Actinomycetota</taxon>
        <taxon>Actinomycetes</taxon>
        <taxon>Micrococcales</taxon>
        <taxon>Microbacteriaceae</taxon>
        <taxon>Mycetocola</taxon>
    </lineage>
</organism>
<protein>
    <submittedName>
        <fullName evidence="2">Malto-oligosyltrehalose synthase</fullName>
    </submittedName>
</protein>
<gene>
    <name evidence="2" type="primary">treY</name>
    <name evidence="2" type="ORF">D9V28_05755</name>
</gene>
<dbReference type="Gene3D" id="1.10.10.470">
    <property type="entry name" value="Maltooligosyl trehalose synthase, domain 4"/>
    <property type="match status" value="1"/>
</dbReference>
<dbReference type="NCBIfam" id="TIGR02401">
    <property type="entry name" value="trehalose_TreY"/>
    <property type="match status" value="1"/>
</dbReference>
<reference evidence="2 3" key="1">
    <citation type="submission" date="2018-10" db="EMBL/GenBank/DDBJ databases">
        <authorList>
            <person name="Li J."/>
        </authorList>
    </citation>
    <scope>NUCLEOTIDE SEQUENCE [LARGE SCALE GENOMIC DNA]</scope>
    <source>
        <strain evidence="2 3">ZD1-4</strain>
    </source>
</reference>
<dbReference type="GO" id="GO:0030980">
    <property type="term" value="P:alpha-glucan catabolic process"/>
    <property type="evidence" value="ECO:0007669"/>
    <property type="project" value="TreeGrafter"/>
</dbReference>
<dbReference type="Gene3D" id="3.30.1590.10">
    <property type="entry name" value="Maltooligosyl trehalose synthase, domain 2"/>
    <property type="match status" value="1"/>
</dbReference>
<comment type="caution">
    <text evidence="2">The sequence shown here is derived from an EMBL/GenBank/DDBJ whole genome shotgun (WGS) entry which is preliminary data.</text>
</comment>
<dbReference type="Pfam" id="PF00128">
    <property type="entry name" value="Alpha-amylase"/>
    <property type="match status" value="1"/>
</dbReference>
<dbReference type="EMBL" id="RCWJ01000001">
    <property type="protein sequence ID" value="RLQ86325.1"/>
    <property type="molecule type" value="Genomic_DNA"/>
</dbReference>
<dbReference type="CDD" id="cd11336">
    <property type="entry name" value="AmyAc_MTSase"/>
    <property type="match status" value="1"/>
</dbReference>
<dbReference type="GO" id="GO:0005992">
    <property type="term" value="P:trehalose biosynthetic process"/>
    <property type="evidence" value="ECO:0007669"/>
    <property type="project" value="TreeGrafter"/>
</dbReference>
<dbReference type="InterPro" id="IPR006047">
    <property type="entry name" value="GH13_cat_dom"/>
</dbReference>
<dbReference type="SUPFAM" id="SSF51445">
    <property type="entry name" value="(Trans)glycosidases"/>
    <property type="match status" value="1"/>
</dbReference>
<dbReference type="Gene3D" id="3.20.20.80">
    <property type="entry name" value="Glycosidases"/>
    <property type="match status" value="1"/>
</dbReference>
<keyword evidence="3" id="KW-1185">Reference proteome</keyword>
<feature type="domain" description="Glycosyl hydrolase family 13 catalytic" evidence="1">
    <location>
        <begin position="4"/>
        <end position="649"/>
    </location>
</feature>
<dbReference type="InterPro" id="IPR013797">
    <property type="entry name" value="Maltooligo_trehalose_synth_4"/>
</dbReference>
<dbReference type="OrthoDB" id="9761577at2"/>
<dbReference type="Proteomes" id="UP000282460">
    <property type="component" value="Unassembled WGS sequence"/>
</dbReference>
<dbReference type="GO" id="GO:0047470">
    <property type="term" value="F:(1,4)-alpha-D-glucan 1-alpha-D-glucosylmutase activity"/>
    <property type="evidence" value="ECO:0007669"/>
    <property type="project" value="TreeGrafter"/>
</dbReference>
<accession>A0A3L7J7K0</accession>
<dbReference type="InterPro" id="IPR012767">
    <property type="entry name" value="Trehalose_TreY"/>
</dbReference>
<sequence length="777" mass="85540">MRIPVSTYRLQVRESFDLDAAAEVADYIRSLGADWLYLSPLLEAEAGSDHGYDVVNHSHIDPVRGGAAGLERLAAKARQSGMGILVDIVPNHVGVATPATNAWWWDLLTHGQESRYAEAFDVDWAAGGGKIRIPVLGDGDGELDELTLVDGELRYYDNRFPIAPGTADDGADARMVHSRQNYELINWRKADSDLNYRRFFAVNSLAGIRVEVPWVFDESHAEILRWVKEDLVHGLRVDHPDGLAQPGDYLDDLHKATGGIYVLVEKILEGDEGMPPSWAAAGTTGYDALGDIDRVLVDPAGRSRLDALEGRLEDTQASMDDVWPELIYENKRHIADGILRSEVLRLARLVPEIDGADDALAEILACFPVYRSYLPFGEEHLAEAARSATARRPELASRVEALYPVLSDPKHPAAVRFQQTSGMVMAKGVEDTAFYRFSRLTSLNEVGADPGEFAIDVAEFHRRQQSRQATLPASLTTLSTHDTKRGEDVRSRISVIAEIPEKWEATLDRLRELAPLGDGPFEQLLWEAVLGAWPASRERLHAYAEKAAREAGTSTTWTAPNEKFESAMHGLIDAVFDNAEVHEIVTGFVDTVAQAGWSNSLAAKVIQITAPGVPDVYQGSELWETSLVDPDNRRSVDFALRRESLARVDRGWLPPIDETGAAKLLVTARALRLRRDRPEWFSRYLPVPAYGSAADHVVAFDRGEALTVATRLPVGLENKGGWGDTTIVVAGRPLVDAFTGERYAGGTLRLADLLRQYPVALLVPDNTDLTALLGDSE</sequence>
<dbReference type="AlphaFoldDB" id="A0A3L7J7K0"/>
<dbReference type="Gene3D" id="1.10.150.200">
    <property type="entry name" value="Maltooligosyl trehalose synthase, domain 3"/>
    <property type="match status" value="1"/>
</dbReference>
<dbReference type="PANTHER" id="PTHR10357">
    <property type="entry name" value="ALPHA-AMYLASE FAMILY MEMBER"/>
    <property type="match status" value="1"/>
</dbReference>
<dbReference type="RefSeq" id="WP_121658686.1">
    <property type="nucleotide sequence ID" value="NZ_BMEK01000001.1"/>
</dbReference>
<name>A0A3L7J7K0_9MICO</name>